<dbReference type="GO" id="GO:0015627">
    <property type="term" value="C:type II protein secretion system complex"/>
    <property type="evidence" value="ECO:0007669"/>
    <property type="project" value="InterPro"/>
</dbReference>
<dbReference type="PRINTS" id="PR00885">
    <property type="entry name" value="BCTERIALGSPH"/>
</dbReference>
<dbReference type="SUPFAM" id="SSF54523">
    <property type="entry name" value="Pili subunits"/>
    <property type="match status" value="1"/>
</dbReference>
<dbReference type="NCBIfam" id="TIGR02532">
    <property type="entry name" value="IV_pilin_GFxxxE"/>
    <property type="match status" value="1"/>
</dbReference>
<dbReference type="PANTHER" id="PTHR30093">
    <property type="entry name" value="GENERAL SECRETION PATHWAY PROTEIN G"/>
    <property type="match status" value="1"/>
</dbReference>
<dbReference type="InterPro" id="IPR012902">
    <property type="entry name" value="N_methyl_site"/>
</dbReference>
<keyword evidence="3" id="KW-0812">Transmembrane</keyword>
<evidence type="ECO:0000256" key="4">
    <source>
        <dbReference type="ARBA" id="ARBA00022989"/>
    </source>
</evidence>
<organism evidence="6 7">
    <name type="scientific">Candidatus Nomurabacteria bacterium RIFCSPLOWO2_02_FULL_40_67</name>
    <dbReference type="NCBI Taxonomy" id="1801787"/>
    <lineage>
        <taxon>Bacteria</taxon>
        <taxon>Candidatus Nomuraibacteriota</taxon>
    </lineage>
</organism>
<dbReference type="GO" id="GO:0016020">
    <property type="term" value="C:membrane"/>
    <property type="evidence" value="ECO:0007669"/>
    <property type="project" value="UniProtKB-SubCell"/>
</dbReference>
<dbReference type="EMBL" id="MFVL01000029">
    <property type="protein sequence ID" value="OGJ00691.1"/>
    <property type="molecule type" value="Genomic_DNA"/>
</dbReference>
<protein>
    <recommendedName>
        <fullName evidence="8">Type II secretion system protein GspG C-terminal domain-containing protein</fullName>
    </recommendedName>
</protein>
<accession>A0A1F6Y2S4</accession>
<evidence type="ECO:0000256" key="3">
    <source>
        <dbReference type="ARBA" id="ARBA00022692"/>
    </source>
</evidence>
<dbReference type="Pfam" id="PF07963">
    <property type="entry name" value="N_methyl"/>
    <property type="match status" value="1"/>
</dbReference>
<proteinExistence type="predicted"/>
<keyword evidence="4" id="KW-1133">Transmembrane helix</keyword>
<dbReference type="Gene3D" id="3.30.700.10">
    <property type="entry name" value="Glycoprotein, Type 4 Pilin"/>
    <property type="match status" value="1"/>
</dbReference>
<dbReference type="AlphaFoldDB" id="A0A1F6Y2S4"/>
<comment type="subcellular location">
    <subcellularLocation>
        <location evidence="1">Membrane</location>
        <topology evidence="1">Single-pass membrane protein</topology>
    </subcellularLocation>
</comment>
<keyword evidence="5" id="KW-0472">Membrane</keyword>
<evidence type="ECO:0000256" key="1">
    <source>
        <dbReference type="ARBA" id="ARBA00004167"/>
    </source>
</evidence>
<dbReference type="InterPro" id="IPR002416">
    <property type="entry name" value="T2SS_protein-GspH"/>
</dbReference>
<dbReference type="PANTHER" id="PTHR30093:SF44">
    <property type="entry name" value="TYPE II SECRETION SYSTEM CORE PROTEIN G"/>
    <property type="match status" value="1"/>
</dbReference>
<dbReference type="Proteomes" id="UP000177693">
    <property type="component" value="Unassembled WGS sequence"/>
</dbReference>
<dbReference type="InterPro" id="IPR045584">
    <property type="entry name" value="Pilin-like"/>
</dbReference>
<dbReference type="PROSITE" id="PS00409">
    <property type="entry name" value="PROKAR_NTER_METHYL"/>
    <property type="match status" value="1"/>
</dbReference>
<comment type="caution">
    <text evidence="6">The sequence shown here is derived from an EMBL/GenBank/DDBJ whole genome shotgun (WGS) entry which is preliminary data.</text>
</comment>
<name>A0A1F6Y2S4_9BACT</name>
<evidence type="ECO:0000256" key="5">
    <source>
        <dbReference type="ARBA" id="ARBA00023136"/>
    </source>
</evidence>
<gene>
    <name evidence="6" type="ORF">A3I23_02170</name>
</gene>
<keyword evidence="2" id="KW-0488">Methylation</keyword>
<evidence type="ECO:0000256" key="2">
    <source>
        <dbReference type="ARBA" id="ARBA00022481"/>
    </source>
</evidence>
<evidence type="ECO:0000313" key="7">
    <source>
        <dbReference type="Proteomes" id="UP000177693"/>
    </source>
</evidence>
<sequence>MKMNLKKGFTLIELLVVVAIIGILASVVLASLNTARAKAKDSAASVQIASLRAQSVIYADNNAGSYAGFCAATTANSGALDILTAARAANLGTSDCDDAAGSWAASVSLSSSTRWYCASDTEVKTLSAAKGAAATSCI</sequence>
<dbReference type="GO" id="GO:0015628">
    <property type="term" value="P:protein secretion by the type II secretion system"/>
    <property type="evidence" value="ECO:0007669"/>
    <property type="project" value="InterPro"/>
</dbReference>
<reference evidence="6 7" key="1">
    <citation type="journal article" date="2016" name="Nat. Commun.">
        <title>Thousands of microbial genomes shed light on interconnected biogeochemical processes in an aquifer system.</title>
        <authorList>
            <person name="Anantharaman K."/>
            <person name="Brown C.T."/>
            <person name="Hug L.A."/>
            <person name="Sharon I."/>
            <person name="Castelle C.J."/>
            <person name="Probst A.J."/>
            <person name="Thomas B.C."/>
            <person name="Singh A."/>
            <person name="Wilkins M.J."/>
            <person name="Karaoz U."/>
            <person name="Brodie E.L."/>
            <person name="Williams K.H."/>
            <person name="Hubbard S.S."/>
            <person name="Banfield J.F."/>
        </authorList>
    </citation>
    <scope>NUCLEOTIDE SEQUENCE [LARGE SCALE GENOMIC DNA]</scope>
</reference>
<evidence type="ECO:0000313" key="6">
    <source>
        <dbReference type="EMBL" id="OGJ00691.1"/>
    </source>
</evidence>
<evidence type="ECO:0008006" key="8">
    <source>
        <dbReference type="Google" id="ProtNLM"/>
    </source>
</evidence>